<dbReference type="GO" id="GO:0004527">
    <property type="term" value="F:exonuclease activity"/>
    <property type="evidence" value="ECO:0007669"/>
    <property type="project" value="UniProtKB-KW"/>
</dbReference>
<evidence type="ECO:0000256" key="11">
    <source>
        <dbReference type="ARBA" id="ARBA00034617"/>
    </source>
</evidence>
<dbReference type="Gene3D" id="1.10.486.10">
    <property type="entry name" value="PCRA, domain 4"/>
    <property type="match status" value="1"/>
</dbReference>
<dbReference type="InterPro" id="IPR027417">
    <property type="entry name" value="P-loop_NTPase"/>
</dbReference>
<keyword evidence="9" id="KW-0234">DNA repair</keyword>
<evidence type="ECO:0000256" key="9">
    <source>
        <dbReference type="ARBA" id="ARBA00023204"/>
    </source>
</evidence>
<dbReference type="EC" id="5.6.2.4" evidence="12"/>
<dbReference type="InterPro" id="IPR014017">
    <property type="entry name" value="DNA_helicase_UvrD-like_C"/>
</dbReference>
<dbReference type="GO" id="GO:0005829">
    <property type="term" value="C:cytosol"/>
    <property type="evidence" value="ECO:0007669"/>
    <property type="project" value="TreeGrafter"/>
</dbReference>
<evidence type="ECO:0000256" key="7">
    <source>
        <dbReference type="ARBA" id="ARBA00022840"/>
    </source>
</evidence>
<dbReference type="GO" id="GO:0000725">
    <property type="term" value="P:recombinational repair"/>
    <property type="evidence" value="ECO:0007669"/>
    <property type="project" value="TreeGrafter"/>
</dbReference>
<dbReference type="PROSITE" id="PS51198">
    <property type="entry name" value="UVRD_HELICASE_ATP_BIND"/>
    <property type="match status" value="1"/>
</dbReference>
<gene>
    <name evidence="18" type="ORF">EV677_1600</name>
</gene>
<dbReference type="GO" id="GO:0003677">
    <property type="term" value="F:DNA binding"/>
    <property type="evidence" value="ECO:0007669"/>
    <property type="project" value="UniProtKB-KW"/>
</dbReference>
<dbReference type="Proteomes" id="UP000294737">
    <property type="component" value="Unassembled WGS sequence"/>
</dbReference>
<dbReference type="PROSITE" id="PS51217">
    <property type="entry name" value="UVRD_HELICASE_CTER"/>
    <property type="match status" value="1"/>
</dbReference>
<evidence type="ECO:0000256" key="8">
    <source>
        <dbReference type="ARBA" id="ARBA00023125"/>
    </source>
</evidence>
<keyword evidence="6" id="KW-0269">Exonuclease</keyword>
<comment type="catalytic activity">
    <reaction evidence="14">
        <text>ATP + H2O = ADP + phosphate + H(+)</text>
        <dbReference type="Rhea" id="RHEA:13065"/>
        <dbReference type="ChEBI" id="CHEBI:15377"/>
        <dbReference type="ChEBI" id="CHEBI:15378"/>
        <dbReference type="ChEBI" id="CHEBI:30616"/>
        <dbReference type="ChEBI" id="CHEBI:43474"/>
        <dbReference type="ChEBI" id="CHEBI:456216"/>
        <dbReference type="EC" id="5.6.2.4"/>
    </reaction>
</comment>
<dbReference type="GO" id="GO:0033202">
    <property type="term" value="C:DNA helicase complex"/>
    <property type="evidence" value="ECO:0007669"/>
    <property type="project" value="TreeGrafter"/>
</dbReference>
<dbReference type="GO" id="GO:0005524">
    <property type="term" value="F:ATP binding"/>
    <property type="evidence" value="ECO:0007669"/>
    <property type="project" value="UniProtKB-UniRule"/>
</dbReference>
<keyword evidence="7 15" id="KW-0067">ATP-binding</keyword>
<keyword evidence="3" id="KW-0227">DNA damage</keyword>
<dbReference type="Gene3D" id="3.40.50.300">
    <property type="entry name" value="P-loop containing nucleotide triphosphate hydrolases"/>
    <property type="match status" value="4"/>
</dbReference>
<comment type="catalytic activity">
    <reaction evidence="11">
        <text>Couples ATP hydrolysis with the unwinding of duplex DNA by translocating in the 3'-5' direction.</text>
        <dbReference type="EC" id="5.6.2.4"/>
    </reaction>
</comment>
<name>A0A4R6G552_9BURK</name>
<evidence type="ECO:0000259" key="16">
    <source>
        <dbReference type="PROSITE" id="PS51198"/>
    </source>
</evidence>
<dbReference type="AlphaFoldDB" id="A0A4R6G552"/>
<dbReference type="GO" id="GO:0043138">
    <property type="term" value="F:3'-5' DNA helicase activity"/>
    <property type="evidence" value="ECO:0007669"/>
    <property type="project" value="UniProtKB-EC"/>
</dbReference>
<dbReference type="PANTHER" id="PTHR11070:SF2">
    <property type="entry name" value="ATP-DEPENDENT DNA HELICASE SRS2"/>
    <property type="match status" value="1"/>
</dbReference>
<evidence type="ECO:0000313" key="18">
    <source>
        <dbReference type="EMBL" id="TDN89542.1"/>
    </source>
</evidence>
<feature type="domain" description="UvrD-like helicase C-terminal" evidence="17">
    <location>
        <begin position="528"/>
        <end position="812"/>
    </location>
</feature>
<keyword evidence="4 15" id="KW-0378">Hydrolase</keyword>
<evidence type="ECO:0000256" key="13">
    <source>
        <dbReference type="ARBA" id="ARBA00034923"/>
    </source>
</evidence>
<dbReference type="SUPFAM" id="SSF52980">
    <property type="entry name" value="Restriction endonuclease-like"/>
    <property type="match status" value="1"/>
</dbReference>
<feature type="domain" description="UvrD-like helicase ATP-binding" evidence="16">
    <location>
        <begin position="31"/>
        <end position="504"/>
    </location>
</feature>
<evidence type="ECO:0000256" key="14">
    <source>
        <dbReference type="ARBA" id="ARBA00048988"/>
    </source>
</evidence>
<dbReference type="InterPro" id="IPR011335">
    <property type="entry name" value="Restrct_endonuc-II-like"/>
</dbReference>
<sequence>MTMDETTPSMNNSAETNPTMAPRAYEINGAHADAARFVAIACDPSRSVVVEACAGSGKTWLLVARVLRLLLSGTEPAAILAITFTRKAAQEMRERLMELLHELSLKPDAEVLQLLRERGVAEHELAAMLPVARALYERVLRSPQSLSIDTFHSWFARLIQIAPLASGVPHGYTLTEATGELLSDAYSRFMQAVNEADNHEVKQALITLYAQVGDWNTRNLLNAFIAKRAEWWASVQGGEPIDWLTKLCGEDGEFDARLSLWNDKKFVARIGQIAWLLGKGTAVNQERATAIEKALSDGASLENFAALTNEFFDGSGKFRKNRATKDLTKALLENLGEDGVYAFEVEFESVGDALKTVLRRSMEPQVIALNRALFTVGAAYLESYQGVKAEQRVFDFADLEWQAYRLLTNEEHAAYLQSRLDARYRHVLLDEFQDTNPLQWSIVQAWLNAYGDDADKPSMFVVGDPKQSIYRFRRAEPRVFSAAKESLMVQGADFLRTNQTRRNALAIVEVMNASFVANPIYQAQTTLENERGAVWQLPLVQQEKTEKVVWTPAQLRDPLTTPREEEEDARRLEEGHAVAQAILQARTELKSERWSDVMLLVKKRTHLRAYESALREAGIPFASDKRGGLLESLEVADLIALLTFLITPHDNLALAHVLKSSIMGASDEDLIALALRPERTWWSRLHQSSQADTSTDISPALQRAVRLLDKWLQLAPSLPVHDLLDRILHDGDVIARYAQTASPLVRGQVLGNIEAFTELALNLDAGRYPSLPKFIDALRRLQKSADSDAPDEADIDAAMDAVRILTIHGAKGLEAPIVVLLDANHSDGARDDVGVLCEWPQDQDAPVHFSVFGRQSERGAARDALFAEEEKLKVQEDWNLLYVAATRAKKLLIVSGVADPRSSTANGVAEGRWYSRFQGAQQIQLDDVLPAYTTTQEAEFSLAIFNPPALPAPQAELAAAFSSAEIEEGIALHALMERLTPSHEWPIVMHAPEQIARWLPCSHEMAIAISAQAATILGKAELAHFFDPAQHRFARNEMEVQTSAGVARFDRVVMFDEELWILDYKRNLFDNERSEYATQLERYRAAAQQVFPDVRIRSGLITVDGRLTEM</sequence>
<evidence type="ECO:0000256" key="5">
    <source>
        <dbReference type="ARBA" id="ARBA00022806"/>
    </source>
</evidence>
<comment type="caution">
    <text evidence="18">The sequence shown here is derived from an EMBL/GenBank/DDBJ whole genome shotgun (WGS) entry which is preliminary data.</text>
</comment>
<keyword evidence="2 15" id="KW-0547">Nucleotide-binding</keyword>
<protein>
    <recommendedName>
        <fullName evidence="12">DNA 3'-5' helicase</fullName>
        <ecNumber evidence="12">5.6.2.4</ecNumber>
    </recommendedName>
    <alternativeName>
        <fullName evidence="13">DNA 3'-5' helicase II</fullName>
    </alternativeName>
</protein>
<dbReference type="InterPro" id="IPR014016">
    <property type="entry name" value="UvrD-like_ATP-bd"/>
</dbReference>
<evidence type="ECO:0000256" key="4">
    <source>
        <dbReference type="ARBA" id="ARBA00022801"/>
    </source>
</evidence>
<keyword evidence="5 15" id="KW-0347">Helicase</keyword>
<dbReference type="InterPro" id="IPR000212">
    <property type="entry name" value="DNA_helicase_UvrD/REP"/>
</dbReference>
<proteinExistence type="predicted"/>
<dbReference type="Pfam" id="PF00580">
    <property type="entry name" value="UvrD-helicase"/>
    <property type="match status" value="1"/>
</dbReference>
<evidence type="ECO:0000256" key="15">
    <source>
        <dbReference type="PROSITE-ProRule" id="PRU00560"/>
    </source>
</evidence>
<evidence type="ECO:0000256" key="6">
    <source>
        <dbReference type="ARBA" id="ARBA00022839"/>
    </source>
</evidence>
<dbReference type="Pfam" id="PF13361">
    <property type="entry name" value="UvrD_C"/>
    <property type="match status" value="2"/>
</dbReference>
<evidence type="ECO:0000313" key="19">
    <source>
        <dbReference type="Proteomes" id="UP000294737"/>
    </source>
</evidence>
<feature type="binding site" evidence="15">
    <location>
        <begin position="52"/>
        <end position="59"/>
    </location>
    <ligand>
        <name>ATP</name>
        <dbReference type="ChEBI" id="CHEBI:30616"/>
    </ligand>
</feature>
<dbReference type="EMBL" id="SNWF01000005">
    <property type="protein sequence ID" value="TDN89542.1"/>
    <property type="molecule type" value="Genomic_DNA"/>
</dbReference>
<keyword evidence="10" id="KW-0413">Isomerase</keyword>
<reference evidence="18 19" key="1">
    <citation type="submission" date="2019-03" db="EMBL/GenBank/DDBJ databases">
        <title>Genomic Encyclopedia of Type Strains, Phase IV (KMG-IV): sequencing the most valuable type-strain genomes for metagenomic binning, comparative biology and taxonomic classification.</title>
        <authorList>
            <person name="Goeker M."/>
        </authorList>
    </citation>
    <scope>NUCLEOTIDE SEQUENCE [LARGE SCALE GENOMIC DNA]</scope>
    <source>
        <strain evidence="18 19">DSM 18555</strain>
    </source>
</reference>
<evidence type="ECO:0000256" key="3">
    <source>
        <dbReference type="ARBA" id="ARBA00022763"/>
    </source>
</evidence>
<evidence type="ECO:0000259" key="17">
    <source>
        <dbReference type="PROSITE" id="PS51217"/>
    </source>
</evidence>
<evidence type="ECO:0000256" key="1">
    <source>
        <dbReference type="ARBA" id="ARBA00022722"/>
    </source>
</evidence>
<dbReference type="Gene3D" id="3.90.320.10">
    <property type="match status" value="1"/>
</dbReference>
<accession>A0A4R6G552</accession>
<dbReference type="InterPro" id="IPR011604">
    <property type="entry name" value="PDDEXK-like_dom_sf"/>
</dbReference>
<keyword evidence="19" id="KW-1185">Reference proteome</keyword>
<keyword evidence="8" id="KW-0238">DNA-binding</keyword>
<organism evidence="18 19">
    <name type="scientific">Herminiimonas fonticola</name>
    <dbReference type="NCBI Taxonomy" id="303380"/>
    <lineage>
        <taxon>Bacteria</taxon>
        <taxon>Pseudomonadati</taxon>
        <taxon>Pseudomonadota</taxon>
        <taxon>Betaproteobacteria</taxon>
        <taxon>Burkholderiales</taxon>
        <taxon>Oxalobacteraceae</taxon>
        <taxon>Herminiimonas</taxon>
    </lineage>
</organism>
<evidence type="ECO:0000256" key="12">
    <source>
        <dbReference type="ARBA" id="ARBA00034808"/>
    </source>
</evidence>
<evidence type="ECO:0000256" key="10">
    <source>
        <dbReference type="ARBA" id="ARBA00023235"/>
    </source>
</evidence>
<dbReference type="PANTHER" id="PTHR11070">
    <property type="entry name" value="UVRD / RECB / PCRA DNA HELICASE FAMILY MEMBER"/>
    <property type="match status" value="1"/>
</dbReference>
<dbReference type="SUPFAM" id="SSF52540">
    <property type="entry name" value="P-loop containing nucleoside triphosphate hydrolases"/>
    <property type="match status" value="1"/>
</dbReference>
<keyword evidence="1" id="KW-0540">Nuclease</keyword>
<evidence type="ECO:0000256" key="2">
    <source>
        <dbReference type="ARBA" id="ARBA00022741"/>
    </source>
</evidence>